<dbReference type="Gene3D" id="3.40.720.10">
    <property type="entry name" value="Alkaline Phosphatase, subunit A"/>
    <property type="match status" value="1"/>
</dbReference>
<dbReference type="OrthoDB" id="9803751at2"/>
<protein>
    <submittedName>
        <fullName evidence="2">Arylsulfatase</fullName>
    </submittedName>
</protein>
<dbReference type="InterPro" id="IPR052701">
    <property type="entry name" value="GAG_Ulvan_Degrading_Sulfatases"/>
</dbReference>
<evidence type="ECO:0000259" key="1">
    <source>
        <dbReference type="Pfam" id="PF00884"/>
    </source>
</evidence>
<keyword evidence="3" id="KW-1185">Reference proteome</keyword>
<comment type="caution">
    <text evidence="2">The sequence shown here is derived from an EMBL/GenBank/DDBJ whole genome shotgun (WGS) entry which is preliminary data.</text>
</comment>
<dbReference type="InterPro" id="IPR000917">
    <property type="entry name" value="Sulfatase_N"/>
</dbReference>
<proteinExistence type="predicted"/>
<organism evidence="2 3">
    <name type="scientific">Sphingomonas cavernae</name>
    <dbReference type="NCBI Taxonomy" id="2320861"/>
    <lineage>
        <taxon>Bacteria</taxon>
        <taxon>Pseudomonadati</taxon>
        <taxon>Pseudomonadota</taxon>
        <taxon>Alphaproteobacteria</taxon>
        <taxon>Sphingomonadales</taxon>
        <taxon>Sphingomonadaceae</taxon>
        <taxon>Sphingomonas</taxon>
    </lineage>
</organism>
<dbReference type="CDD" id="cd16142">
    <property type="entry name" value="ARS_like"/>
    <property type="match status" value="1"/>
</dbReference>
<dbReference type="PANTHER" id="PTHR43751:SF2">
    <property type="entry name" value="SULFATASE N-TERMINAL DOMAIN-CONTAINING PROTEIN"/>
    <property type="match status" value="1"/>
</dbReference>
<dbReference type="SUPFAM" id="SSF53649">
    <property type="entry name" value="Alkaline phosphatase-like"/>
    <property type="match status" value="1"/>
</dbReference>
<evidence type="ECO:0000313" key="3">
    <source>
        <dbReference type="Proteomes" id="UP000286100"/>
    </source>
</evidence>
<dbReference type="RefSeq" id="WP_119763065.1">
    <property type="nucleotide sequence ID" value="NZ_QYUM01000003.1"/>
</dbReference>
<dbReference type="Pfam" id="PF00884">
    <property type="entry name" value="Sulfatase"/>
    <property type="match status" value="1"/>
</dbReference>
<dbReference type="PANTHER" id="PTHR43751">
    <property type="entry name" value="SULFATASE"/>
    <property type="match status" value="1"/>
</dbReference>
<dbReference type="EMBL" id="QYUM01000003">
    <property type="protein sequence ID" value="RJF91194.1"/>
    <property type="molecule type" value="Genomic_DNA"/>
</dbReference>
<gene>
    <name evidence="2" type="ORF">D3876_13825</name>
</gene>
<dbReference type="AlphaFoldDB" id="A0A418WMG2"/>
<dbReference type="InterPro" id="IPR017850">
    <property type="entry name" value="Alkaline_phosphatase_core_sf"/>
</dbReference>
<feature type="domain" description="Sulfatase N-terminal" evidence="1">
    <location>
        <begin position="6"/>
        <end position="354"/>
    </location>
</feature>
<dbReference type="Proteomes" id="UP000286100">
    <property type="component" value="Unassembled WGS sequence"/>
</dbReference>
<sequence>MPKGKPNILVIWGDDIGMWNVGAYTHGMMGRTPNIDSIARDGCIFTDHYGQPSCTAGRAAFIMGQLPIRTGMTTIGQPGSKLGIQKEDPTLAEVLKNEGYATAQFGKNHLGDRNEFFPTVHGFDEWFGNLYHLNAEEQPEELDYPGQKNPDYTKTFGPRGTFHAWATDKDDPTEDGVFGKRGKQKIENTGMLTRKRMETFDGEVVEKTLDWLDRVGKDDKPWFCWFNTTAIHIYSHPQQKYVQKAVDEGRAEEDVVRAKMLEHDDQVGQLLAKLKELGLEEDTIVIYSTDNGNELMLWPDGGYAPFRGEKGTTWEGGVRVPCLIKWPGKIPAGSASNALQSHEDLFVTLAAAAGLPDLKDNLLKGHKMNGVTYKVHLDGYNQLDHWTGKTDKSARKHYFYYDETDLMAVRVGSWKMHIGVKKEGSWWNEKAYPSVPYVFNLLMDPMEKMDPESHEWGYIGRKFFAAKMWAPTAGAPIIKEHLESLKAFPPRQAADTLSVHVALEKAMAKLANANTAGQ</sequence>
<accession>A0A418WMG2</accession>
<name>A0A418WMG2_9SPHN</name>
<evidence type="ECO:0000313" key="2">
    <source>
        <dbReference type="EMBL" id="RJF91194.1"/>
    </source>
</evidence>
<reference evidence="2 3" key="1">
    <citation type="submission" date="2018-09" db="EMBL/GenBank/DDBJ databases">
        <authorList>
            <person name="Zhu H."/>
        </authorList>
    </citation>
    <scope>NUCLEOTIDE SEQUENCE [LARGE SCALE GENOMIC DNA]</scope>
    <source>
        <strain evidence="2 3">K2R01-6</strain>
    </source>
</reference>